<dbReference type="Proteomes" id="UP001396334">
    <property type="component" value="Unassembled WGS sequence"/>
</dbReference>
<dbReference type="NCBIfam" id="NF004005">
    <property type="entry name" value="PRK05476.2-3"/>
    <property type="match status" value="1"/>
</dbReference>
<sequence length="835" mass="91694">MALSVEKTSSGREYKVKDMSQADFGRLEIELAEVEMPGLMACRAEFGPAQPFKGAKITGSLHMTIQTAVLIETLTALGADVRWCSCNIFSTQDHAAAAIARESAAVFAWKGETLQEYWWCADRSLDWGAGGGPDLIVDDGGDVTLLIHEGVKAEEAFEKTGKVPDPASTDNPEFQIVLTMIRDGLKANPKKFTKMKERLVGVSEETTTGVKRLYQMEANGALLFPAINVNDSVTKSKFDNLYGCRHSLPDGLMRATDVMIAGKVAVICGYGDVGKGCASAMKHAGARVIVTEIDPICALQALMEGLQVLTLDDVLSVGDIFVTTTGNKDIIMVDHMKKMKNNAIVCNIGHFDNEIDMLGLEKYPGIKRVTIKPQTDRWIFPETKTGIILLAEGRLMNLGCATGHPSFVMSCSFTNQVIAQIELWKEKATGKYEKKVYVLPKHLDEKVAALHLGKLGAKLTKLTKEQSDYISIPIEGPYKPPHYRDVTNISSPISDVGLWTCMFGLSRDGLGSWKNPPVQVLNLSHNGFGRHIPPSLGNLVALESLDLSSNKLSGEIPSQLTNLTFLVVSNFSQNSLEGNLGSCDFPLTNGVVLGLSTAYIVFTTGRPRWFVRIVERNWQRNVTSSLMGTPAALNKGFNIQDVAVGLFGRGRHLHVYSWSDCELKQTLDLGDTGLKPLEVAISVKPFKVQNWILPAMPGLITDFLNLLTNVFCILSTGFTMMSDNIYNIEDPKNPVLAGQINIVTFFAEELPERRTTNDPVELRWEATICQHTGWTILSGTGGERFPHTANQCRHEKGDLKINPDIFVNFGAEPDGPYLAHEMRYLGGDCTSDIWI</sequence>
<dbReference type="InterPro" id="IPR001611">
    <property type="entry name" value="Leu-rich_rpt"/>
</dbReference>
<evidence type="ECO:0000256" key="7">
    <source>
        <dbReference type="ARBA" id="ARBA00034527"/>
    </source>
</evidence>
<keyword evidence="9" id="KW-0378">Hydrolase</keyword>
<dbReference type="SUPFAM" id="SSF51735">
    <property type="entry name" value="NAD(P)-binding Rossmann-fold domains"/>
    <property type="match status" value="1"/>
</dbReference>
<dbReference type="InterPro" id="IPR015878">
    <property type="entry name" value="Ado_hCys_hydrolase_NAD-bd"/>
</dbReference>
<keyword evidence="4 9" id="KW-0554">One-carbon metabolism</keyword>
<comment type="similarity">
    <text evidence="2">Belongs to the selenium-binding protein family.</text>
</comment>
<comment type="pathway">
    <text evidence="1 9">Amino-acid biosynthesis; L-homocysteine biosynthesis; L-homocysteine from S-adenosyl-L-homocysteine: step 1/1.</text>
</comment>
<dbReference type="Pfam" id="PF00560">
    <property type="entry name" value="LRR_1"/>
    <property type="match status" value="2"/>
</dbReference>
<dbReference type="SUPFAM" id="SSF52058">
    <property type="entry name" value="L domain-like"/>
    <property type="match status" value="1"/>
</dbReference>
<evidence type="ECO:0000256" key="6">
    <source>
        <dbReference type="ARBA" id="ARBA00023266"/>
    </source>
</evidence>
<dbReference type="SMART" id="SM00997">
    <property type="entry name" value="AdoHcyase_NAD"/>
    <property type="match status" value="1"/>
</dbReference>
<dbReference type="SUPFAM" id="SSF52283">
    <property type="entry name" value="Formate/glycerate dehydrogenase catalytic domain-like"/>
    <property type="match status" value="2"/>
</dbReference>
<dbReference type="Pfam" id="PF05694">
    <property type="entry name" value="SBP56"/>
    <property type="match status" value="1"/>
</dbReference>
<comment type="similarity">
    <text evidence="3 10">Belongs to the adenosylhomocysteinase family.</text>
</comment>
<evidence type="ECO:0000256" key="8">
    <source>
        <dbReference type="ARBA" id="ARBA00048858"/>
    </source>
</evidence>
<evidence type="ECO:0000313" key="13">
    <source>
        <dbReference type="Proteomes" id="UP001396334"/>
    </source>
</evidence>
<dbReference type="InterPro" id="IPR000043">
    <property type="entry name" value="Adenosylhomocysteinase-like"/>
</dbReference>
<dbReference type="InterPro" id="IPR008826">
    <property type="entry name" value="Se-bd"/>
</dbReference>
<dbReference type="SMART" id="SM00996">
    <property type="entry name" value="AdoHcyase"/>
    <property type="match status" value="1"/>
</dbReference>
<feature type="domain" description="S-adenosyl-L-homocysteine hydrolase NAD binding" evidence="11">
    <location>
        <begin position="240"/>
        <end position="403"/>
    </location>
</feature>
<dbReference type="PANTHER" id="PTHR23420:SF29">
    <property type="entry name" value="ADENOSYLHOMOCYSTEINASE 1"/>
    <property type="match status" value="1"/>
</dbReference>
<protein>
    <recommendedName>
        <fullName evidence="7 9">Adenosylhomocysteinase</fullName>
        <ecNumber evidence="7 9">3.13.2.1</ecNumber>
    </recommendedName>
</protein>
<keyword evidence="5 9" id="KW-0520">NAD</keyword>
<dbReference type="InterPro" id="IPR020082">
    <property type="entry name" value="S-Ado-L-homoCys_hydrolase_CS"/>
</dbReference>
<reference evidence="12 13" key="1">
    <citation type="journal article" date="2024" name="G3 (Bethesda)">
        <title>Genome assembly of Hibiscus sabdariffa L. provides insights into metabolisms of medicinal natural products.</title>
        <authorList>
            <person name="Kim T."/>
        </authorList>
    </citation>
    <scope>NUCLEOTIDE SEQUENCE [LARGE SCALE GENOMIC DNA]</scope>
    <source>
        <strain evidence="12">TK-2024</strain>
        <tissue evidence="12">Old leaves</tissue>
    </source>
</reference>
<comment type="caution">
    <text evidence="12">The sequence shown here is derived from an EMBL/GenBank/DDBJ whole genome shotgun (WGS) entry which is preliminary data.</text>
</comment>
<evidence type="ECO:0000313" key="12">
    <source>
        <dbReference type="EMBL" id="KAK8987908.1"/>
    </source>
</evidence>
<dbReference type="InterPro" id="IPR032675">
    <property type="entry name" value="LRR_dom_sf"/>
</dbReference>
<dbReference type="Pfam" id="PF05221">
    <property type="entry name" value="AdoHcyase"/>
    <property type="match status" value="1"/>
</dbReference>
<evidence type="ECO:0000256" key="5">
    <source>
        <dbReference type="ARBA" id="ARBA00023027"/>
    </source>
</evidence>
<dbReference type="Pfam" id="PF00670">
    <property type="entry name" value="AdoHcyase_NAD"/>
    <property type="match status" value="1"/>
</dbReference>
<dbReference type="Gene3D" id="3.40.50.720">
    <property type="entry name" value="NAD(P)-binding Rossmann-like Domain"/>
    <property type="match status" value="1"/>
</dbReference>
<evidence type="ECO:0000256" key="4">
    <source>
        <dbReference type="ARBA" id="ARBA00022563"/>
    </source>
</evidence>
<evidence type="ECO:0000256" key="3">
    <source>
        <dbReference type="ARBA" id="ARBA00007122"/>
    </source>
</evidence>
<dbReference type="PROSITE" id="PS00738">
    <property type="entry name" value="ADOHCYASE_1"/>
    <property type="match status" value="1"/>
</dbReference>
<dbReference type="EMBL" id="JBBPBN010000059">
    <property type="protein sequence ID" value="KAK8987908.1"/>
    <property type="molecule type" value="Genomic_DNA"/>
</dbReference>
<gene>
    <name evidence="12" type="ORF">V6N11_065513</name>
</gene>
<name>A0ABR2PHI8_9ROSI</name>
<dbReference type="HAMAP" id="MF_00563">
    <property type="entry name" value="AdoHcyase"/>
    <property type="match status" value="1"/>
</dbReference>
<comment type="catalytic activity">
    <reaction evidence="8 9">
        <text>S-adenosyl-L-homocysteine + H2O = L-homocysteine + adenosine</text>
        <dbReference type="Rhea" id="RHEA:21708"/>
        <dbReference type="ChEBI" id="CHEBI:15377"/>
        <dbReference type="ChEBI" id="CHEBI:16335"/>
        <dbReference type="ChEBI" id="CHEBI:57856"/>
        <dbReference type="ChEBI" id="CHEBI:58199"/>
        <dbReference type="EC" id="3.13.2.1"/>
    </reaction>
</comment>
<accession>A0ABR2PHI8</accession>
<dbReference type="CDD" id="cd00401">
    <property type="entry name" value="SAHH"/>
    <property type="match status" value="1"/>
</dbReference>
<dbReference type="EC" id="3.13.2.1" evidence="7 9"/>
<keyword evidence="6" id="KW-0711">Selenium</keyword>
<dbReference type="InterPro" id="IPR042172">
    <property type="entry name" value="Adenosylhomocyst_ase-like_sf"/>
</dbReference>
<evidence type="ECO:0000256" key="9">
    <source>
        <dbReference type="RuleBase" id="RU000548"/>
    </source>
</evidence>
<dbReference type="Gene3D" id="3.80.10.10">
    <property type="entry name" value="Ribonuclease Inhibitor"/>
    <property type="match status" value="1"/>
</dbReference>
<dbReference type="PANTHER" id="PTHR23420">
    <property type="entry name" value="ADENOSYLHOMOCYSTEINASE"/>
    <property type="match status" value="1"/>
</dbReference>
<proteinExistence type="inferred from homology"/>
<dbReference type="PROSITE" id="PS00739">
    <property type="entry name" value="ADOHCYASE_2"/>
    <property type="match status" value="1"/>
</dbReference>
<dbReference type="InterPro" id="IPR036291">
    <property type="entry name" value="NAD(P)-bd_dom_sf"/>
</dbReference>
<organism evidence="12 13">
    <name type="scientific">Hibiscus sabdariffa</name>
    <name type="common">roselle</name>
    <dbReference type="NCBI Taxonomy" id="183260"/>
    <lineage>
        <taxon>Eukaryota</taxon>
        <taxon>Viridiplantae</taxon>
        <taxon>Streptophyta</taxon>
        <taxon>Embryophyta</taxon>
        <taxon>Tracheophyta</taxon>
        <taxon>Spermatophyta</taxon>
        <taxon>Magnoliopsida</taxon>
        <taxon>eudicotyledons</taxon>
        <taxon>Gunneridae</taxon>
        <taxon>Pentapetalae</taxon>
        <taxon>rosids</taxon>
        <taxon>malvids</taxon>
        <taxon>Malvales</taxon>
        <taxon>Malvaceae</taxon>
        <taxon>Malvoideae</taxon>
        <taxon>Hibiscus</taxon>
    </lineage>
</organism>
<comment type="cofactor">
    <cofactor evidence="9">
        <name>NAD(+)</name>
        <dbReference type="ChEBI" id="CHEBI:57540"/>
    </cofactor>
    <text evidence="9">Binds 1 NAD(+) per subunit.</text>
</comment>
<dbReference type="NCBIfam" id="TIGR00936">
    <property type="entry name" value="ahcY"/>
    <property type="match status" value="1"/>
</dbReference>
<dbReference type="Gene3D" id="3.40.50.1480">
    <property type="entry name" value="Adenosylhomocysteinase-like"/>
    <property type="match status" value="1"/>
</dbReference>
<keyword evidence="13" id="KW-1185">Reference proteome</keyword>
<evidence type="ECO:0000259" key="11">
    <source>
        <dbReference type="SMART" id="SM00997"/>
    </source>
</evidence>
<evidence type="ECO:0000256" key="10">
    <source>
        <dbReference type="RuleBase" id="RU004166"/>
    </source>
</evidence>
<evidence type="ECO:0000256" key="1">
    <source>
        <dbReference type="ARBA" id="ARBA00005195"/>
    </source>
</evidence>
<evidence type="ECO:0000256" key="2">
    <source>
        <dbReference type="ARBA" id="ARBA00005606"/>
    </source>
</evidence>